<sequence>MSLYSTDQINEFNSNNYVQVKPNKMIRAELLQKKIAQQKNPQYIRTKPNKIVRTRPFQSAINVAAGSDRASPVTVSIKIDKASSVTAPIQADNDKVPSAIRKPSSPVVSSTRDCSSHLRPRLIPLRPRIKPNNKYTRPDIDKKKIEKEDSSRAPYCQYFDKDKYCPLGEECKLKHEWRLANFDEDENEQTNASSSDSNELGKRKREDDLKRKIRIRQPGEDIDPFKAQFDYISLENYPTDPK</sequence>
<dbReference type="Proteomes" id="UP000789525">
    <property type="component" value="Unassembled WGS sequence"/>
</dbReference>
<name>A0ACA9LD01_9GLOM</name>
<reference evidence="1" key="1">
    <citation type="submission" date="2021-06" db="EMBL/GenBank/DDBJ databases">
        <authorList>
            <person name="Kallberg Y."/>
            <person name="Tangrot J."/>
            <person name="Rosling A."/>
        </authorList>
    </citation>
    <scope>NUCLEOTIDE SEQUENCE</scope>
    <source>
        <strain evidence="1">CL356</strain>
    </source>
</reference>
<comment type="caution">
    <text evidence="1">The sequence shown here is derived from an EMBL/GenBank/DDBJ whole genome shotgun (WGS) entry which is preliminary data.</text>
</comment>
<evidence type="ECO:0000313" key="2">
    <source>
        <dbReference type="Proteomes" id="UP000789525"/>
    </source>
</evidence>
<dbReference type="EMBL" id="CAJVPT010005255">
    <property type="protein sequence ID" value="CAG8518240.1"/>
    <property type="molecule type" value="Genomic_DNA"/>
</dbReference>
<gene>
    <name evidence="1" type="ORF">ACOLOM_LOCUS3536</name>
</gene>
<protein>
    <submittedName>
        <fullName evidence="1">9842_t:CDS:1</fullName>
    </submittedName>
</protein>
<proteinExistence type="predicted"/>
<organism evidence="1 2">
    <name type="scientific">Acaulospora colombiana</name>
    <dbReference type="NCBI Taxonomy" id="27376"/>
    <lineage>
        <taxon>Eukaryota</taxon>
        <taxon>Fungi</taxon>
        <taxon>Fungi incertae sedis</taxon>
        <taxon>Mucoromycota</taxon>
        <taxon>Glomeromycotina</taxon>
        <taxon>Glomeromycetes</taxon>
        <taxon>Diversisporales</taxon>
        <taxon>Acaulosporaceae</taxon>
        <taxon>Acaulospora</taxon>
    </lineage>
</organism>
<keyword evidence="2" id="KW-1185">Reference proteome</keyword>
<accession>A0ACA9LD01</accession>
<evidence type="ECO:0000313" key="1">
    <source>
        <dbReference type="EMBL" id="CAG8518240.1"/>
    </source>
</evidence>